<gene>
    <name evidence="1" type="ORF">JAAARDRAFT_81305</name>
</gene>
<dbReference type="HOGENOM" id="CLU_792415_0_0_1"/>
<protein>
    <submittedName>
        <fullName evidence="1">Uncharacterized protein</fullName>
    </submittedName>
</protein>
<dbReference type="EMBL" id="KL197745">
    <property type="protein sequence ID" value="KDQ51754.1"/>
    <property type="molecule type" value="Genomic_DNA"/>
</dbReference>
<dbReference type="InParanoid" id="A0A067PAE1"/>
<reference evidence="2" key="1">
    <citation type="journal article" date="2014" name="Proc. Natl. Acad. Sci. U.S.A.">
        <title>Extensive sampling of basidiomycete genomes demonstrates inadequacy of the white-rot/brown-rot paradigm for wood decay fungi.</title>
        <authorList>
            <person name="Riley R."/>
            <person name="Salamov A.A."/>
            <person name="Brown D.W."/>
            <person name="Nagy L.G."/>
            <person name="Floudas D."/>
            <person name="Held B.W."/>
            <person name="Levasseur A."/>
            <person name="Lombard V."/>
            <person name="Morin E."/>
            <person name="Otillar R."/>
            <person name="Lindquist E.A."/>
            <person name="Sun H."/>
            <person name="LaButti K.M."/>
            <person name="Schmutz J."/>
            <person name="Jabbour D."/>
            <person name="Luo H."/>
            <person name="Baker S.E."/>
            <person name="Pisabarro A.G."/>
            <person name="Walton J.D."/>
            <person name="Blanchette R.A."/>
            <person name="Henrissat B."/>
            <person name="Martin F."/>
            <person name="Cullen D."/>
            <person name="Hibbett D.S."/>
            <person name="Grigoriev I.V."/>
        </authorList>
    </citation>
    <scope>NUCLEOTIDE SEQUENCE [LARGE SCALE GENOMIC DNA]</scope>
    <source>
        <strain evidence="2">MUCL 33604</strain>
    </source>
</reference>
<keyword evidence="2" id="KW-1185">Reference proteome</keyword>
<organism evidence="1 2">
    <name type="scientific">Jaapia argillacea MUCL 33604</name>
    <dbReference type="NCBI Taxonomy" id="933084"/>
    <lineage>
        <taxon>Eukaryota</taxon>
        <taxon>Fungi</taxon>
        <taxon>Dikarya</taxon>
        <taxon>Basidiomycota</taxon>
        <taxon>Agaricomycotina</taxon>
        <taxon>Agaricomycetes</taxon>
        <taxon>Agaricomycetidae</taxon>
        <taxon>Jaapiales</taxon>
        <taxon>Jaapiaceae</taxon>
        <taxon>Jaapia</taxon>
    </lineage>
</organism>
<dbReference type="Proteomes" id="UP000027265">
    <property type="component" value="Unassembled WGS sequence"/>
</dbReference>
<accession>A0A067PAE1</accession>
<proteinExistence type="predicted"/>
<sequence>MDDPLSAVSRCPPELWCKIISFVYKNRSFLNTAALSLVSKSFKELSEPIRMQTIHLSLPVTSRDRLDQFLMALQGGTRPTTTNNYRSVQNLFLHLHNPSDPTTRFHSDGFAEGFEDGVVDMLNLLSPALTKLAIFLGPNTSLPRLRHPHTTGFYASINPNPRTNVNLAHLQDLSFHISVANPASQTHPYMPIFPSLRRLTLSYGDTIQEEFLANAILYDIFEFAPLLVRLRLIARKGSLPQPDVLAKVLGLEDPSEDVGSTDRVRDDELVLPETLEELYLGWIDSEPQWFLGLAITDPVSADGWTFEDLLNPESHGTGKIKVVVEHLRHLRNSRGAPFSLKQALNEFLGE</sequence>
<name>A0A067PAE1_9AGAM</name>
<evidence type="ECO:0000313" key="2">
    <source>
        <dbReference type="Proteomes" id="UP000027265"/>
    </source>
</evidence>
<dbReference type="AlphaFoldDB" id="A0A067PAE1"/>
<evidence type="ECO:0000313" key="1">
    <source>
        <dbReference type="EMBL" id="KDQ51754.1"/>
    </source>
</evidence>